<evidence type="ECO:0000256" key="1">
    <source>
        <dbReference type="ARBA" id="ARBA00009670"/>
    </source>
</evidence>
<evidence type="ECO:0000313" key="6">
    <source>
        <dbReference type="Proteomes" id="UP000195141"/>
    </source>
</evidence>
<comment type="similarity">
    <text evidence="1">Belongs to the protein kinase superfamily. ADCK protein kinase family.</text>
</comment>
<keyword evidence="5" id="KW-0830">Ubiquinone</keyword>
<feature type="transmembrane region" description="Helical" evidence="2">
    <location>
        <begin position="521"/>
        <end position="538"/>
    </location>
</feature>
<organism evidence="4">
    <name type="scientific">Candidatus Enterococcus clewellii</name>
    <dbReference type="NCBI Taxonomy" id="1834193"/>
    <lineage>
        <taxon>Bacteria</taxon>
        <taxon>Bacillati</taxon>
        <taxon>Bacillota</taxon>
        <taxon>Bacilli</taxon>
        <taxon>Lactobacillales</taxon>
        <taxon>Enterococcaceae</taxon>
        <taxon>Enterococcus</taxon>
    </lineage>
</organism>
<reference evidence="4" key="1">
    <citation type="submission" date="2017-05" db="EMBL/GenBank/DDBJ databases">
        <title>The Genome Sequence of Enterococcus sp. 9E7_DIV0242.</title>
        <authorList>
            <consortium name="The Broad Institute Genomics Platform"/>
            <consortium name="The Broad Institute Genomic Center for Infectious Diseases"/>
            <person name="Earl A."/>
            <person name="Manson A."/>
            <person name="Schwartman J."/>
            <person name="Gilmore M."/>
            <person name="Abouelleil A."/>
            <person name="Cao P."/>
            <person name="Chapman S."/>
            <person name="Cusick C."/>
            <person name="Shea T."/>
            <person name="Young S."/>
            <person name="Neafsey D."/>
            <person name="Nusbaum C."/>
            <person name="Birren B."/>
        </authorList>
    </citation>
    <scope>NUCLEOTIDE SEQUENCE [LARGE SCALE GENOMIC DNA]</scope>
    <source>
        <strain evidence="4">9E7_DIV0242</strain>
    </source>
</reference>
<reference evidence="5" key="3">
    <citation type="submission" date="2024-03" db="EMBL/GenBank/DDBJ databases">
        <title>The Genome Sequence of Enterococcus sp. DIV0242b.</title>
        <authorList>
            <consortium name="The Broad Institute Genomics Platform"/>
            <consortium name="The Broad Institute Microbial Omics Core"/>
            <consortium name="The Broad Institute Genomic Center for Infectious Diseases"/>
            <person name="Earl A."/>
            <person name="Manson A."/>
            <person name="Gilmore M."/>
            <person name="Schwartman J."/>
            <person name="Shea T."/>
            <person name="Abouelleil A."/>
            <person name="Cao P."/>
            <person name="Chapman S."/>
            <person name="Cusick C."/>
            <person name="Young S."/>
            <person name="Neafsey D."/>
            <person name="Nusbaum C."/>
            <person name="Birren B."/>
        </authorList>
    </citation>
    <scope>NUCLEOTIDE SEQUENCE</scope>
    <source>
        <strain evidence="5">9E7_DIV0242</strain>
    </source>
</reference>
<evidence type="ECO:0000313" key="5">
    <source>
        <dbReference type="EMBL" id="WYJ90831.1"/>
    </source>
</evidence>
<dbReference type="EMBL" id="CP147247">
    <property type="protein sequence ID" value="WYJ90831.1"/>
    <property type="molecule type" value="Genomic_DNA"/>
</dbReference>
<dbReference type="PANTHER" id="PTHR10566:SF113">
    <property type="entry name" value="PROTEIN ACTIVITY OF BC1 COMPLEX KINASE 7, CHLOROPLASTIC"/>
    <property type="match status" value="1"/>
</dbReference>
<evidence type="ECO:0000256" key="2">
    <source>
        <dbReference type="SAM" id="Phobius"/>
    </source>
</evidence>
<evidence type="ECO:0000259" key="3">
    <source>
        <dbReference type="Pfam" id="PF03109"/>
    </source>
</evidence>
<dbReference type="EMBL" id="NGMM01000002">
    <property type="protein sequence ID" value="OTP17225.1"/>
    <property type="molecule type" value="Genomic_DNA"/>
</dbReference>
<dbReference type="InterPro" id="IPR004147">
    <property type="entry name" value="ABC1_dom"/>
</dbReference>
<keyword evidence="6" id="KW-1185">Reference proteome</keyword>
<dbReference type="Proteomes" id="UP000195141">
    <property type="component" value="Chromosome"/>
</dbReference>
<dbReference type="SUPFAM" id="SSF56112">
    <property type="entry name" value="Protein kinase-like (PK-like)"/>
    <property type="match status" value="1"/>
</dbReference>
<proteinExistence type="inferred from homology"/>
<dbReference type="OrthoDB" id="9795390at2"/>
<dbReference type="RefSeq" id="WP_086348476.1">
    <property type="nucleotide sequence ID" value="NZ_CP147247.1"/>
</dbReference>
<dbReference type="Pfam" id="PF03109">
    <property type="entry name" value="ABC1"/>
    <property type="match status" value="1"/>
</dbReference>
<keyword evidence="2" id="KW-0812">Transmembrane</keyword>
<dbReference type="CDD" id="cd05121">
    <property type="entry name" value="ABC1_ADCK3-like"/>
    <property type="match status" value="1"/>
</dbReference>
<protein>
    <submittedName>
        <fullName evidence="5">Ubiquinone biosynthesis protein</fullName>
    </submittedName>
</protein>
<dbReference type="PANTHER" id="PTHR10566">
    <property type="entry name" value="CHAPERONE-ACTIVITY OF BC1 COMPLEX CABC1 -RELATED"/>
    <property type="match status" value="1"/>
</dbReference>
<evidence type="ECO:0000313" key="4">
    <source>
        <dbReference type="EMBL" id="OTP17225.1"/>
    </source>
</evidence>
<dbReference type="InterPro" id="IPR011009">
    <property type="entry name" value="Kinase-like_dom_sf"/>
</dbReference>
<feature type="transmembrane region" description="Helical" evidence="2">
    <location>
        <begin position="544"/>
        <end position="569"/>
    </location>
</feature>
<sequence length="579" mass="66106">MDTASVKPKKYKKSTRFRQITGVFMKYNVLPNLMKQTHPEEVRQAFEELGPTFIKIGQMLSVRTDILPPAYIEELKKLQDNVKTDDYSEVKKIIEEETGKPLTALFSSFDETPLASASMGQIHRATLQTDEVVAVKVQHVGIREEIMLDLSLLERALPLIKYIPESKVIDLKDIFLEIKESLQKELDALQEAANGERFFKLNDGWDMIKVPKIYLEYSTPKVLVMAFVQGTSIRTFFKEPLSTGEHPTLRKEFGDTLVRNFIKQVFEDGFFHADPHPGNIFVQKIEKANQETKTTKERHLHKDFEQGGLDFLYREEAPLLPYRLIYLDFGMMGQLSEGMIKKLTAVMDSLYRNNSKATGRAILQICRQIGPMDEEHFHEQLGSLLDRNYGVSIGDLNLQTLFLQIIGICHENNLQVPQEVTMLIKAVVTFEGMIRELDPDISLVEISAPFAQKYFTEKIDWSMELKRAALDMLYSAKAAPQIPSRALDVLDDLAKGKSKVNVELKRQDELLSRIEGMVNRLVIGLILSALIIGSSLLVEFHDGLTGQFVSILGILGYAIAFFAILFLIYDIWRKHRKRK</sequence>
<dbReference type="InterPro" id="IPR050154">
    <property type="entry name" value="UbiB_kinase"/>
</dbReference>
<keyword evidence="2" id="KW-1133">Transmembrane helix</keyword>
<accession>A0A242K7S4</accession>
<name>A0A242K7S4_9ENTE</name>
<dbReference type="AlphaFoldDB" id="A0A242K7S4"/>
<keyword evidence="2" id="KW-0472">Membrane</keyword>
<gene>
    <name evidence="4" type="ORF">A5888_001363</name>
    <name evidence="5" type="ORF">A5888_002599</name>
</gene>
<reference evidence="5" key="2">
    <citation type="submission" date="2017-05" db="EMBL/GenBank/DDBJ databases">
        <authorList>
            <consortium name="The Broad Institute Genomics Platform"/>
            <consortium name="The Broad Institute Genomic Center for Infectious Diseases"/>
            <person name="Earl A."/>
            <person name="Manson A."/>
            <person name="Schwartman J."/>
            <person name="Gilmore M."/>
            <person name="Abouelleil A."/>
            <person name="Cao P."/>
            <person name="Chapman S."/>
            <person name="Cusick C."/>
            <person name="Shea T."/>
            <person name="Young S."/>
            <person name="Neafsey D."/>
            <person name="Nusbaum C."/>
            <person name="Birren B."/>
        </authorList>
    </citation>
    <scope>NUCLEOTIDE SEQUENCE</scope>
    <source>
        <strain evidence="5">9E7_DIV0242</strain>
    </source>
</reference>
<feature type="domain" description="ABC1 atypical kinase-like" evidence="3">
    <location>
        <begin position="77"/>
        <end position="357"/>
    </location>
</feature>